<name>A0A932I1B8_UNCTE</name>
<protein>
    <submittedName>
        <fullName evidence="2">Uncharacterized protein</fullName>
    </submittedName>
</protein>
<proteinExistence type="predicted"/>
<sequence>MSFDASSHISRAEGQNPFEPTPAQLAFTEAALAAAKGDPVPLVNLRNGGLALKDWASWLITVPGFQESLTERLELRNGKRAAAFARAVTTAFGCTRNQGRGFAQALGAGDKVFYAIPRALL</sequence>
<reference evidence="2" key="1">
    <citation type="submission" date="2020-07" db="EMBL/GenBank/DDBJ databases">
        <title>Huge and variable diversity of episymbiotic CPR bacteria and DPANN archaea in groundwater ecosystems.</title>
        <authorList>
            <person name="He C.Y."/>
            <person name="Keren R."/>
            <person name="Whittaker M."/>
            <person name="Farag I.F."/>
            <person name="Doudna J."/>
            <person name="Cate J.H.D."/>
            <person name="Banfield J.F."/>
        </authorList>
    </citation>
    <scope>NUCLEOTIDE SEQUENCE</scope>
    <source>
        <strain evidence="2">NC_groundwater_763_Ag_S-0.2um_68_21</strain>
    </source>
</reference>
<comment type="caution">
    <text evidence="2">The sequence shown here is derived from an EMBL/GenBank/DDBJ whole genome shotgun (WGS) entry which is preliminary data.</text>
</comment>
<accession>A0A932I1B8</accession>
<evidence type="ECO:0000313" key="2">
    <source>
        <dbReference type="EMBL" id="MBI3127581.1"/>
    </source>
</evidence>
<gene>
    <name evidence="2" type="ORF">HYZ11_08265</name>
</gene>
<evidence type="ECO:0000256" key="1">
    <source>
        <dbReference type="SAM" id="MobiDB-lite"/>
    </source>
</evidence>
<organism evidence="2 3">
    <name type="scientific">Tectimicrobiota bacterium</name>
    <dbReference type="NCBI Taxonomy" id="2528274"/>
    <lineage>
        <taxon>Bacteria</taxon>
        <taxon>Pseudomonadati</taxon>
        <taxon>Nitrospinota/Tectimicrobiota group</taxon>
        <taxon>Candidatus Tectimicrobiota</taxon>
    </lineage>
</organism>
<dbReference type="AlphaFoldDB" id="A0A932I1B8"/>
<dbReference type="Proteomes" id="UP000782312">
    <property type="component" value="Unassembled WGS sequence"/>
</dbReference>
<evidence type="ECO:0000313" key="3">
    <source>
        <dbReference type="Proteomes" id="UP000782312"/>
    </source>
</evidence>
<feature type="region of interest" description="Disordered" evidence="1">
    <location>
        <begin position="1"/>
        <end position="20"/>
    </location>
</feature>
<dbReference type="EMBL" id="JACPUR010000018">
    <property type="protein sequence ID" value="MBI3127581.1"/>
    <property type="molecule type" value="Genomic_DNA"/>
</dbReference>